<dbReference type="PANTHER" id="PTHR33925">
    <property type="entry name" value="PLASTID DIVISION PROTEIN CDP1, CHLOROPLASTIC-RELATED"/>
    <property type="match status" value="1"/>
</dbReference>
<dbReference type="Proteomes" id="UP000250321">
    <property type="component" value="Unassembled WGS sequence"/>
</dbReference>
<sequence>MASEIVDLLPWDDLAITRKNKKSLESQNQRVVIDFNCFYIVLIAHIALGFSSKQKELIDKAKTICECLIASEGTDLKLEETFCLFLLGQGNEAMVVEKLQKLELNSNSAARNPISGKEVKHTGGANQTLEMWLKDAVLAVFPDSRDCPPSLANFFGGERRTSLSKKSKVAPQNLPILTVKQLAPTDLQSPLILGKTGSGSSASASSVQLKRNLGMHHDKVWNGWVARGVLVGRITFVAVLGCIVFASLSLVPAYIKGNGLSGRLKKFLVTFMKQVRTCSDAENPQISYLSSSTAVFRRLMSIEEAEDL</sequence>
<accession>A0A314ZFX6</accession>
<keyword evidence="1" id="KW-1133">Transmembrane helix</keyword>
<gene>
    <name evidence="3" type="ORF">Pyn_13269</name>
</gene>
<feature type="domain" description="Plastid division protein CDP1-like 2nd alpha solenoid" evidence="2">
    <location>
        <begin position="36"/>
        <end position="156"/>
    </location>
</feature>
<protein>
    <submittedName>
        <fullName evidence="3">Plastid division protein CDP1 chloroplastic</fullName>
    </submittedName>
</protein>
<keyword evidence="1" id="KW-0472">Membrane</keyword>
<dbReference type="EMBL" id="PJQY01000116">
    <property type="protein sequence ID" value="PQQ18229.1"/>
    <property type="molecule type" value="Genomic_DNA"/>
</dbReference>
<keyword evidence="1" id="KW-0812">Transmembrane</keyword>
<dbReference type="InterPro" id="IPR057137">
    <property type="entry name" value="CDP1-like_a_solenoid_2"/>
</dbReference>
<feature type="transmembrane region" description="Helical" evidence="1">
    <location>
        <begin position="31"/>
        <end position="50"/>
    </location>
</feature>
<dbReference type="Pfam" id="PF23468">
    <property type="entry name" value="ARC6"/>
    <property type="match status" value="1"/>
</dbReference>
<reference evidence="3 4" key="1">
    <citation type="submission" date="2018-02" db="EMBL/GenBank/DDBJ databases">
        <title>Draft genome of wild Prunus yedoensis var. nudiflora.</title>
        <authorList>
            <person name="Baek S."/>
            <person name="Kim J.-H."/>
            <person name="Choi K."/>
            <person name="Kim G.-B."/>
            <person name="Cho A."/>
            <person name="Jang H."/>
            <person name="Shin C.-H."/>
            <person name="Yu H.-J."/>
            <person name="Mun J.-H."/>
        </authorList>
    </citation>
    <scope>NUCLEOTIDE SEQUENCE [LARGE SCALE GENOMIC DNA]</scope>
    <source>
        <strain evidence="4">cv. Jeju island</strain>
        <tissue evidence="3">Leaf</tissue>
    </source>
</reference>
<comment type="caution">
    <text evidence="3">The sequence shown here is derived from an EMBL/GenBank/DDBJ whole genome shotgun (WGS) entry which is preliminary data.</text>
</comment>
<dbReference type="GO" id="GO:0009706">
    <property type="term" value="C:chloroplast inner membrane"/>
    <property type="evidence" value="ECO:0007669"/>
    <property type="project" value="TreeGrafter"/>
</dbReference>
<feature type="transmembrane region" description="Helical" evidence="1">
    <location>
        <begin position="234"/>
        <end position="255"/>
    </location>
</feature>
<keyword evidence="4" id="KW-1185">Reference proteome</keyword>
<organism evidence="3 4">
    <name type="scientific">Prunus yedoensis var. nudiflora</name>
    <dbReference type="NCBI Taxonomy" id="2094558"/>
    <lineage>
        <taxon>Eukaryota</taxon>
        <taxon>Viridiplantae</taxon>
        <taxon>Streptophyta</taxon>
        <taxon>Embryophyta</taxon>
        <taxon>Tracheophyta</taxon>
        <taxon>Spermatophyta</taxon>
        <taxon>Magnoliopsida</taxon>
        <taxon>eudicotyledons</taxon>
        <taxon>Gunneridae</taxon>
        <taxon>Pentapetalae</taxon>
        <taxon>rosids</taxon>
        <taxon>fabids</taxon>
        <taxon>Rosales</taxon>
        <taxon>Rosaceae</taxon>
        <taxon>Amygdaloideae</taxon>
        <taxon>Amygdaleae</taxon>
        <taxon>Prunus</taxon>
    </lineage>
</organism>
<proteinExistence type="predicted"/>
<name>A0A314ZFX6_PRUYE</name>
<dbReference type="OrthoDB" id="1708707at2759"/>
<dbReference type="STRING" id="2094558.A0A314ZFX6"/>
<dbReference type="InterPro" id="IPR044685">
    <property type="entry name" value="CPD1-like"/>
</dbReference>
<evidence type="ECO:0000259" key="2">
    <source>
        <dbReference type="Pfam" id="PF23468"/>
    </source>
</evidence>
<evidence type="ECO:0000313" key="4">
    <source>
        <dbReference type="Proteomes" id="UP000250321"/>
    </source>
</evidence>
<dbReference type="PANTHER" id="PTHR33925:SF2">
    <property type="entry name" value="PLASTID DIVISION PROTEIN CDP1, CHLOROPLASTIC"/>
    <property type="match status" value="1"/>
</dbReference>
<evidence type="ECO:0000256" key="1">
    <source>
        <dbReference type="SAM" id="Phobius"/>
    </source>
</evidence>
<dbReference type="AlphaFoldDB" id="A0A314ZFX6"/>
<evidence type="ECO:0000313" key="3">
    <source>
        <dbReference type="EMBL" id="PQQ18229.1"/>
    </source>
</evidence>
<dbReference type="GO" id="GO:0010020">
    <property type="term" value="P:chloroplast fission"/>
    <property type="evidence" value="ECO:0007669"/>
    <property type="project" value="TreeGrafter"/>
</dbReference>